<name>A0A090SVC8_9VIBR</name>
<gene>
    <name evidence="1" type="ORF">JCM19240_5146</name>
</gene>
<dbReference type="AlphaFoldDB" id="A0A090SVC8"/>
<accession>A0A090SVC8</accession>
<dbReference type="PROSITE" id="PS51257">
    <property type="entry name" value="PROKAR_LIPOPROTEIN"/>
    <property type="match status" value="1"/>
</dbReference>
<proteinExistence type="predicted"/>
<dbReference type="Proteomes" id="UP000029224">
    <property type="component" value="Unassembled WGS sequence"/>
</dbReference>
<protein>
    <recommendedName>
        <fullName evidence="3">Lipoprotein</fullName>
    </recommendedName>
</protein>
<dbReference type="EMBL" id="BBMT01000001">
    <property type="protein sequence ID" value="GAL31715.1"/>
    <property type="molecule type" value="Genomic_DNA"/>
</dbReference>
<reference evidence="1 2" key="1">
    <citation type="submission" date="2014-09" db="EMBL/GenBank/DDBJ databases">
        <title>Vibrio maritimus JCM 19240. (C210) whole genome shotgun sequence.</title>
        <authorList>
            <person name="Sawabe T."/>
            <person name="Meirelles P."/>
            <person name="Nakanishi M."/>
            <person name="Sayaka M."/>
            <person name="Hattori M."/>
            <person name="Ohkuma M."/>
        </authorList>
    </citation>
    <scope>NUCLEOTIDE SEQUENCE [LARGE SCALE GENOMIC DNA]</scope>
    <source>
        <strain evidence="1 2">JCM 19240</strain>
    </source>
</reference>
<dbReference type="OrthoDB" id="5877640at2"/>
<comment type="caution">
    <text evidence="1">The sequence shown here is derived from an EMBL/GenBank/DDBJ whole genome shotgun (WGS) entry which is preliminary data.</text>
</comment>
<keyword evidence="2" id="KW-1185">Reference proteome</keyword>
<organism evidence="1 2">
    <name type="scientific">Vibrio maritimus</name>
    <dbReference type="NCBI Taxonomy" id="990268"/>
    <lineage>
        <taxon>Bacteria</taxon>
        <taxon>Pseudomonadati</taxon>
        <taxon>Pseudomonadota</taxon>
        <taxon>Gammaproteobacteria</taxon>
        <taxon>Vibrionales</taxon>
        <taxon>Vibrionaceae</taxon>
        <taxon>Vibrio</taxon>
    </lineage>
</organism>
<reference evidence="1 2" key="2">
    <citation type="submission" date="2014-09" db="EMBL/GenBank/DDBJ databases">
        <authorList>
            <consortium name="NBRP consortium"/>
            <person name="Sawabe T."/>
            <person name="Meirelles P."/>
            <person name="Nakanishi M."/>
            <person name="Sayaka M."/>
            <person name="Hattori M."/>
            <person name="Ohkuma M."/>
        </authorList>
    </citation>
    <scope>NUCLEOTIDE SEQUENCE [LARGE SCALE GENOMIC DNA]</scope>
    <source>
        <strain evidence="1 2">JCM 19240</strain>
    </source>
</reference>
<evidence type="ECO:0000313" key="2">
    <source>
        <dbReference type="Proteomes" id="UP000029224"/>
    </source>
</evidence>
<sequence length="97" mass="10575">MKPTLTLSTLILLTACSAPIDQVSGVASDDLCSALQRGNVAENSTMINGEEVTMDSVYGELTKRELNPYAKGCFGSQKKAVEYRKRQEKIVAEALNY</sequence>
<evidence type="ECO:0008006" key="3">
    <source>
        <dbReference type="Google" id="ProtNLM"/>
    </source>
</evidence>
<evidence type="ECO:0000313" key="1">
    <source>
        <dbReference type="EMBL" id="GAL31715.1"/>
    </source>
</evidence>